<gene>
    <name evidence="2" type="ORF">EC9_48130</name>
</gene>
<dbReference type="Proteomes" id="UP000319557">
    <property type="component" value="Chromosome"/>
</dbReference>
<proteinExistence type="predicted"/>
<feature type="signal peptide" evidence="1">
    <location>
        <begin position="1"/>
        <end position="29"/>
    </location>
</feature>
<protein>
    <recommendedName>
        <fullName evidence="4">Carboxypeptidase regulatory-like domain-containing protein</fullName>
    </recommendedName>
</protein>
<dbReference type="KEGG" id="ruv:EC9_48130"/>
<evidence type="ECO:0000313" key="2">
    <source>
        <dbReference type="EMBL" id="QDS90599.1"/>
    </source>
</evidence>
<evidence type="ECO:0000313" key="3">
    <source>
        <dbReference type="Proteomes" id="UP000319557"/>
    </source>
</evidence>
<evidence type="ECO:0000256" key="1">
    <source>
        <dbReference type="SAM" id="SignalP"/>
    </source>
</evidence>
<accession>A0A517M6U6</accession>
<keyword evidence="3" id="KW-1185">Reference proteome</keyword>
<reference evidence="2 3" key="1">
    <citation type="submission" date="2019-02" db="EMBL/GenBank/DDBJ databases">
        <title>Deep-cultivation of Planctomycetes and their phenomic and genomic characterization uncovers novel biology.</title>
        <authorList>
            <person name="Wiegand S."/>
            <person name="Jogler M."/>
            <person name="Boedeker C."/>
            <person name="Pinto D."/>
            <person name="Vollmers J."/>
            <person name="Rivas-Marin E."/>
            <person name="Kohn T."/>
            <person name="Peeters S.H."/>
            <person name="Heuer A."/>
            <person name="Rast P."/>
            <person name="Oberbeckmann S."/>
            <person name="Bunk B."/>
            <person name="Jeske O."/>
            <person name="Meyerdierks A."/>
            <person name="Storesund J.E."/>
            <person name="Kallscheuer N."/>
            <person name="Luecker S."/>
            <person name="Lage O.M."/>
            <person name="Pohl T."/>
            <person name="Merkel B.J."/>
            <person name="Hornburger P."/>
            <person name="Mueller R.-W."/>
            <person name="Bruemmer F."/>
            <person name="Labrenz M."/>
            <person name="Spormann A.M."/>
            <person name="Op den Camp H."/>
            <person name="Overmann J."/>
            <person name="Amann R."/>
            <person name="Jetten M.S.M."/>
            <person name="Mascher T."/>
            <person name="Medema M.H."/>
            <person name="Devos D.P."/>
            <person name="Kaster A.-K."/>
            <person name="Ovreas L."/>
            <person name="Rohde M."/>
            <person name="Galperin M.Y."/>
            <person name="Jogler C."/>
        </authorList>
    </citation>
    <scope>NUCLEOTIDE SEQUENCE [LARGE SCALE GENOMIC DNA]</scope>
    <source>
        <strain evidence="2 3">EC9</strain>
    </source>
</reference>
<name>A0A517M6U6_9BACT</name>
<feature type="chain" id="PRO_5022119937" description="Carboxypeptidase regulatory-like domain-containing protein" evidence="1">
    <location>
        <begin position="30"/>
        <end position="135"/>
    </location>
</feature>
<evidence type="ECO:0008006" key="4">
    <source>
        <dbReference type="Google" id="ProtNLM"/>
    </source>
</evidence>
<sequence length="135" mass="14227" precursor="true">MKNKRIALLSVALLTLASIGCGSSGPAMSQVSGKVSYGGEPVTAGHVVFRAKDGKTVSSAGPIVDGVFEFESLPGEKTVMITATRPVPGKFDESNPGEKVQITEQFIPENYNAKSELSVVVTEADETFDFDLQSS</sequence>
<dbReference type="OrthoDB" id="291697at2"/>
<dbReference type="EMBL" id="CP036261">
    <property type="protein sequence ID" value="QDS90599.1"/>
    <property type="molecule type" value="Genomic_DNA"/>
</dbReference>
<dbReference type="AlphaFoldDB" id="A0A517M6U6"/>
<dbReference type="PROSITE" id="PS51257">
    <property type="entry name" value="PROKAR_LIPOPROTEIN"/>
    <property type="match status" value="1"/>
</dbReference>
<organism evidence="2 3">
    <name type="scientific">Rosistilla ulvae</name>
    <dbReference type="NCBI Taxonomy" id="1930277"/>
    <lineage>
        <taxon>Bacteria</taxon>
        <taxon>Pseudomonadati</taxon>
        <taxon>Planctomycetota</taxon>
        <taxon>Planctomycetia</taxon>
        <taxon>Pirellulales</taxon>
        <taxon>Pirellulaceae</taxon>
        <taxon>Rosistilla</taxon>
    </lineage>
</organism>
<keyword evidence="1" id="KW-0732">Signal</keyword>
<dbReference type="RefSeq" id="WP_145348385.1">
    <property type="nucleotide sequence ID" value="NZ_CP036261.1"/>
</dbReference>